<dbReference type="RefSeq" id="WP_311883234.1">
    <property type="nucleotide sequence ID" value="NZ_CP119391.1"/>
</dbReference>
<dbReference type="EMBL" id="CP119391">
    <property type="protein sequence ID" value="WNK19799.1"/>
    <property type="molecule type" value="Genomic_DNA"/>
</dbReference>
<proteinExistence type="predicted"/>
<keyword evidence="3" id="KW-1185">Reference proteome</keyword>
<feature type="transmembrane region" description="Helical" evidence="1">
    <location>
        <begin position="37"/>
        <end position="57"/>
    </location>
</feature>
<dbReference type="Proteomes" id="UP001301869">
    <property type="component" value="Chromosome"/>
</dbReference>
<accession>A0ABY9YY46</accession>
<name>A0ABY9YY46_9GAMM</name>
<evidence type="ECO:0000256" key="1">
    <source>
        <dbReference type="SAM" id="Phobius"/>
    </source>
</evidence>
<keyword evidence="1" id="KW-0472">Membrane</keyword>
<evidence type="ECO:0000313" key="3">
    <source>
        <dbReference type="Proteomes" id="UP001301869"/>
    </source>
</evidence>
<reference evidence="2 3" key="1">
    <citation type="submission" date="2023-03" db="EMBL/GenBank/DDBJ databases">
        <title>Halomonas sp. nov., isolated from Korean tranditional fermented seafood 'Jeotgal'.</title>
        <authorList>
            <person name="Kim B."/>
            <person name="Shin N.-R."/>
        </authorList>
    </citation>
    <scope>NUCLEOTIDE SEQUENCE [LARGE SCALE GENOMIC DNA]</scope>
    <source>
        <strain evidence="2 3">SG2L-4</strain>
    </source>
</reference>
<gene>
    <name evidence="2" type="ORF">P1P91_13345</name>
</gene>
<keyword evidence="1" id="KW-0812">Transmembrane</keyword>
<sequence>MAFLKASRFYTNAHSAQAKPLPQYATSLFDTSTSGAIMLRTVLLTLFFAAALTLVGLSQAQANLSPHAMQQAESMQPIPGAVQ</sequence>
<protein>
    <submittedName>
        <fullName evidence="2">Uncharacterized protein</fullName>
    </submittedName>
</protein>
<evidence type="ECO:0000313" key="2">
    <source>
        <dbReference type="EMBL" id="WNK19799.1"/>
    </source>
</evidence>
<organism evidence="2 3">
    <name type="scientific">Halomonas piscis</name>
    <dbReference type="NCBI Taxonomy" id="3031727"/>
    <lineage>
        <taxon>Bacteria</taxon>
        <taxon>Pseudomonadati</taxon>
        <taxon>Pseudomonadota</taxon>
        <taxon>Gammaproteobacteria</taxon>
        <taxon>Oceanospirillales</taxon>
        <taxon>Halomonadaceae</taxon>
        <taxon>Halomonas</taxon>
    </lineage>
</organism>
<keyword evidence="1" id="KW-1133">Transmembrane helix</keyword>